<dbReference type="PROSITE" id="PS50931">
    <property type="entry name" value="HTH_LYSR"/>
    <property type="match status" value="1"/>
</dbReference>
<dbReference type="Pfam" id="PF03466">
    <property type="entry name" value="LysR_substrate"/>
    <property type="match status" value="1"/>
</dbReference>
<gene>
    <name evidence="8" type="ORF">SAMN02983003_1442</name>
</gene>
<evidence type="ECO:0000256" key="3">
    <source>
        <dbReference type="ARBA" id="ARBA00023015"/>
    </source>
</evidence>
<dbReference type="PANTHER" id="PTHR30118:SF15">
    <property type="entry name" value="TRANSCRIPTIONAL REGULATORY PROTEIN"/>
    <property type="match status" value="1"/>
</dbReference>
<evidence type="ECO:0000313" key="9">
    <source>
        <dbReference type="Proteomes" id="UP000183447"/>
    </source>
</evidence>
<organism evidence="8 9">
    <name type="scientific">Devosia enhydra</name>
    <dbReference type="NCBI Taxonomy" id="665118"/>
    <lineage>
        <taxon>Bacteria</taxon>
        <taxon>Pseudomonadati</taxon>
        <taxon>Pseudomonadota</taxon>
        <taxon>Alphaproteobacteria</taxon>
        <taxon>Hyphomicrobiales</taxon>
        <taxon>Devosiaceae</taxon>
        <taxon>Devosia</taxon>
    </lineage>
</organism>
<reference evidence="8 9" key="1">
    <citation type="submission" date="2016-11" db="EMBL/GenBank/DDBJ databases">
        <authorList>
            <person name="Jaros S."/>
            <person name="Januszkiewicz K."/>
            <person name="Wedrychowicz H."/>
        </authorList>
    </citation>
    <scope>NUCLEOTIDE SEQUENCE [LARGE SCALE GENOMIC DNA]</scope>
    <source>
        <strain evidence="8 9">ATCC 23634</strain>
    </source>
</reference>
<dbReference type="InterPro" id="IPR005119">
    <property type="entry name" value="LysR_subst-bd"/>
</dbReference>
<keyword evidence="3" id="KW-0805">Transcription regulation</keyword>
<dbReference type="Gene3D" id="1.10.10.10">
    <property type="entry name" value="Winged helix-like DNA-binding domain superfamily/Winged helix DNA-binding domain"/>
    <property type="match status" value="1"/>
</dbReference>
<sequence>MPVNLASIELKLLVVFDAMLVERSVTRVGYRLGMSQPAVSNALNRLRDLLKDQLFLRTGEGMVPTARALELGEPLQQALRQIERALEPAAFQPRELDWTFNLAVSDYVSVVFLPALIAHMSAVAPAVKLHIQSKRNPEVSGLLDNSEADLAIGIIPDLPRRFRRAQLFRDRYVCMMRADHPLAGSPISLADFQAIDHLAIKPSAHEISRADRLLHKQGVRRKIATTAQQLLAAPAIVSRSDLVVLVFERVVDYFDRDAFYFCPAPVDDMWFRVSAVWNQAHNEDAAAKWLRRQVIEVASRMEPPEEPRPARAALPLPRRRARVDVAG</sequence>
<protein>
    <submittedName>
        <fullName evidence="8">DNA-binding transcriptional regulator, LysR family</fullName>
    </submittedName>
</protein>
<keyword evidence="2" id="KW-0536">Nodulation</keyword>
<dbReference type="InterPro" id="IPR000847">
    <property type="entry name" value="LysR_HTH_N"/>
</dbReference>
<proteinExistence type="inferred from homology"/>
<dbReference type="OrthoDB" id="8339333at2"/>
<dbReference type="GO" id="GO:0003700">
    <property type="term" value="F:DNA-binding transcription factor activity"/>
    <property type="evidence" value="ECO:0007669"/>
    <property type="project" value="InterPro"/>
</dbReference>
<dbReference type="EMBL" id="FPKU01000001">
    <property type="protein sequence ID" value="SFZ83076.1"/>
    <property type="molecule type" value="Genomic_DNA"/>
</dbReference>
<dbReference type="InterPro" id="IPR036388">
    <property type="entry name" value="WH-like_DNA-bd_sf"/>
</dbReference>
<dbReference type="Pfam" id="PF00126">
    <property type="entry name" value="HTH_1"/>
    <property type="match status" value="1"/>
</dbReference>
<comment type="similarity">
    <text evidence="1">Belongs to the LysR transcriptional regulatory family.</text>
</comment>
<dbReference type="GO" id="GO:0003677">
    <property type="term" value="F:DNA binding"/>
    <property type="evidence" value="ECO:0007669"/>
    <property type="project" value="UniProtKB-KW"/>
</dbReference>
<evidence type="ECO:0000256" key="5">
    <source>
        <dbReference type="ARBA" id="ARBA00023163"/>
    </source>
</evidence>
<dbReference type="SUPFAM" id="SSF53850">
    <property type="entry name" value="Periplasmic binding protein-like II"/>
    <property type="match status" value="1"/>
</dbReference>
<accession>A0A1K2HW00</accession>
<keyword evidence="9" id="KW-1185">Reference proteome</keyword>
<feature type="domain" description="HTH lysR-type" evidence="7">
    <location>
        <begin position="8"/>
        <end position="65"/>
    </location>
</feature>
<dbReference type="Gene3D" id="3.40.190.10">
    <property type="entry name" value="Periplasmic binding protein-like II"/>
    <property type="match status" value="2"/>
</dbReference>
<dbReference type="InterPro" id="IPR050389">
    <property type="entry name" value="LysR-type_TF"/>
</dbReference>
<evidence type="ECO:0000256" key="1">
    <source>
        <dbReference type="ARBA" id="ARBA00009437"/>
    </source>
</evidence>
<evidence type="ECO:0000313" key="8">
    <source>
        <dbReference type="EMBL" id="SFZ83076.1"/>
    </source>
</evidence>
<evidence type="ECO:0000256" key="6">
    <source>
        <dbReference type="SAM" id="MobiDB-lite"/>
    </source>
</evidence>
<keyword evidence="4 8" id="KW-0238">DNA-binding</keyword>
<dbReference type="SUPFAM" id="SSF46785">
    <property type="entry name" value="Winged helix' DNA-binding domain"/>
    <property type="match status" value="1"/>
</dbReference>
<feature type="region of interest" description="Disordered" evidence="6">
    <location>
        <begin position="301"/>
        <end position="327"/>
    </location>
</feature>
<dbReference type="CDD" id="cd08417">
    <property type="entry name" value="PBP2_Nitroaromatics_like"/>
    <property type="match status" value="1"/>
</dbReference>
<dbReference type="STRING" id="665118.SAMN02983003_1442"/>
<dbReference type="Proteomes" id="UP000183447">
    <property type="component" value="Unassembled WGS sequence"/>
</dbReference>
<dbReference type="InterPro" id="IPR037402">
    <property type="entry name" value="YidZ_PBP2"/>
</dbReference>
<evidence type="ECO:0000256" key="2">
    <source>
        <dbReference type="ARBA" id="ARBA00022458"/>
    </source>
</evidence>
<keyword evidence="5" id="KW-0804">Transcription</keyword>
<dbReference type="PANTHER" id="PTHR30118">
    <property type="entry name" value="HTH-TYPE TRANSCRIPTIONAL REGULATOR LEUO-RELATED"/>
    <property type="match status" value="1"/>
</dbReference>
<evidence type="ECO:0000256" key="4">
    <source>
        <dbReference type="ARBA" id="ARBA00023125"/>
    </source>
</evidence>
<dbReference type="AlphaFoldDB" id="A0A1K2HW00"/>
<name>A0A1K2HW00_9HYPH</name>
<evidence type="ECO:0000259" key="7">
    <source>
        <dbReference type="PROSITE" id="PS50931"/>
    </source>
</evidence>
<dbReference type="InterPro" id="IPR036390">
    <property type="entry name" value="WH_DNA-bd_sf"/>
</dbReference>